<organism evidence="1 2">
    <name type="scientific">Rhizobium gallicum</name>
    <dbReference type="NCBI Taxonomy" id="56730"/>
    <lineage>
        <taxon>Bacteria</taxon>
        <taxon>Pseudomonadati</taxon>
        <taxon>Pseudomonadota</taxon>
        <taxon>Alphaproteobacteria</taxon>
        <taxon>Hyphomicrobiales</taxon>
        <taxon>Rhizobiaceae</taxon>
        <taxon>Rhizobium/Agrobacterium group</taxon>
        <taxon>Rhizobium</taxon>
    </lineage>
</organism>
<gene>
    <name evidence="1" type="ORF">IE4872_CH01904</name>
</gene>
<evidence type="ECO:0000313" key="1">
    <source>
        <dbReference type="EMBL" id="APO67524.1"/>
    </source>
</evidence>
<accession>A0A1L5NI33</accession>
<protein>
    <submittedName>
        <fullName evidence="1">Uncharacterized protein</fullName>
    </submittedName>
</protein>
<dbReference type="Proteomes" id="UP000184749">
    <property type="component" value="Chromosome"/>
</dbReference>
<reference evidence="1 2" key="1">
    <citation type="submission" date="2016-09" db="EMBL/GenBank/DDBJ databases">
        <title>The complete genome sequences of Rhizobium gallicum, symbiovars gallicum and phaseoli, symbionts associated to common bean (Phaseolus vulgaris).</title>
        <authorList>
            <person name="Bustos P."/>
            <person name="Santamaria R.I."/>
            <person name="Perez-Carrascal O.M."/>
            <person name="Juarez S."/>
            <person name="Lozano L."/>
            <person name="Martinez-Flores I."/>
            <person name="Martinez-Romero E."/>
            <person name="Cevallos M."/>
            <person name="Romero D."/>
            <person name="Davila G."/>
            <person name="Gonzalez V."/>
        </authorList>
    </citation>
    <scope>NUCLEOTIDE SEQUENCE [LARGE SCALE GENOMIC DNA]</scope>
    <source>
        <strain evidence="1 2">IE4872</strain>
    </source>
</reference>
<dbReference type="AlphaFoldDB" id="A0A1L5NI33"/>
<name>A0A1L5NI33_9HYPH</name>
<dbReference type="STRING" id="56730.IE4872_CH01904"/>
<sequence length="87" mass="9398">MSSSAPSCRAPLVPLLQERHERGFVPPYMELCAAPADGQCKGLGGLWAIVFCGGKVMPGTRIQPRLQAFQFFLPLASSVGGKHDRRT</sequence>
<proteinExistence type="predicted"/>
<evidence type="ECO:0000313" key="2">
    <source>
        <dbReference type="Proteomes" id="UP000184749"/>
    </source>
</evidence>
<dbReference type="EMBL" id="CP017101">
    <property type="protein sequence ID" value="APO67524.1"/>
    <property type="molecule type" value="Genomic_DNA"/>
</dbReference>